<feature type="chain" id="PRO_5043483616" description="Secreted protein" evidence="1">
    <location>
        <begin position="24"/>
        <end position="103"/>
    </location>
</feature>
<dbReference type="Proteomes" id="UP001497623">
    <property type="component" value="Unassembled WGS sequence"/>
</dbReference>
<feature type="signal peptide" evidence="1">
    <location>
        <begin position="1"/>
        <end position="23"/>
    </location>
</feature>
<protein>
    <recommendedName>
        <fullName evidence="4">Secreted protein</fullName>
    </recommendedName>
</protein>
<sequence>MFLSIIYLLAIIIRIPITTPTTASKGISVKKFMKFSFEVRLKNFKFSHIFSTSSPHLKYVQLQICRVPITIQCITLGITPMRKRTDDPNKTKTCLTIDKAFPR</sequence>
<evidence type="ECO:0008006" key="4">
    <source>
        <dbReference type="Google" id="ProtNLM"/>
    </source>
</evidence>
<dbReference type="AlphaFoldDB" id="A0AAV2RI85"/>
<gene>
    <name evidence="2" type="ORF">MNOR_LOCUS25610</name>
</gene>
<dbReference type="EMBL" id="CAXKWB010024673">
    <property type="protein sequence ID" value="CAL4126455.1"/>
    <property type="molecule type" value="Genomic_DNA"/>
</dbReference>
<evidence type="ECO:0000313" key="2">
    <source>
        <dbReference type="EMBL" id="CAL4126455.1"/>
    </source>
</evidence>
<keyword evidence="1" id="KW-0732">Signal</keyword>
<evidence type="ECO:0000256" key="1">
    <source>
        <dbReference type="SAM" id="SignalP"/>
    </source>
</evidence>
<proteinExistence type="predicted"/>
<name>A0AAV2RI85_MEGNR</name>
<keyword evidence="3" id="KW-1185">Reference proteome</keyword>
<comment type="caution">
    <text evidence="2">The sequence shown here is derived from an EMBL/GenBank/DDBJ whole genome shotgun (WGS) entry which is preliminary data.</text>
</comment>
<organism evidence="2 3">
    <name type="scientific">Meganyctiphanes norvegica</name>
    <name type="common">Northern krill</name>
    <name type="synonym">Thysanopoda norvegica</name>
    <dbReference type="NCBI Taxonomy" id="48144"/>
    <lineage>
        <taxon>Eukaryota</taxon>
        <taxon>Metazoa</taxon>
        <taxon>Ecdysozoa</taxon>
        <taxon>Arthropoda</taxon>
        <taxon>Crustacea</taxon>
        <taxon>Multicrustacea</taxon>
        <taxon>Malacostraca</taxon>
        <taxon>Eumalacostraca</taxon>
        <taxon>Eucarida</taxon>
        <taxon>Euphausiacea</taxon>
        <taxon>Euphausiidae</taxon>
        <taxon>Meganyctiphanes</taxon>
    </lineage>
</organism>
<reference evidence="2 3" key="1">
    <citation type="submission" date="2024-05" db="EMBL/GenBank/DDBJ databases">
        <authorList>
            <person name="Wallberg A."/>
        </authorList>
    </citation>
    <scope>NUCLEOTIDE SEQUENCE [LARGE SCALE GENOMIC DNA]</scope>
</reference>
<accession>A0AAV2RI85</accession>
<evidence type="ECO:0000313" key="3">
    <source>
        <dbReference type="Proteomes" id="UP001497623"/>
    </source>
</evidence>